<keyword evidence="4" id="KW-1185">Reference proteome</keyword>
<dbReference type="GO" id="GO:0005829">
    <property type="term" value="C:cytosol"/>
    <property type="evidence" value="ECO:0007669"/>
    <property type="project" value="TreeGrafter"/>
</dbReference>
<evidence type="ECO:0000256" key="1">
    <source>
        <dbReference type="ARBA" id="ARBA00022801"/>
    </source>
</evidence>
<keyword evidence="1" id="KW-0378">Hydrolase</keyword>
<evidence type="ECO:0000313" key="3">
    <source>
        <dbReference type="EMBL" id="ALA67491.1"/>
    </source>
</evidence>
<accession>A0A0K2H182</accession>
<dbReference type="OrthoDB" id="9806150at2"/>
<dbReference type="SUPFAM" id="SSF55811">
    <property type="entry name" value="Nudix"/>
    <property type="match status" value="1"/>
</dbReference>
<feature type="domain" description="Nudix hydrolase" evidence="2">
    <location>
        <begin position="47"/>
        <end position="178"/>
    </location>
</feature>
<dbReference type="CDD" id="cd24158">
    <property type="entry name" value="NUDIX_ADPRase_Rv1700"/>
    <property type="match status" value="1"/>
</dbReference>
<dbReference type="Gene3D" id="3.90.79.10">
    <property type="entry name" value="Nucleoside Triphosphate Pyrophosphohydrolase"/>
    <property type="match status" value="1"/>
</dbReference>
<dbReference type="GO" id="GO:0019693">
    <property type="term" value="P:ribose phosphate metabolic process"/>
    <property type="evidence" value="ECO:0007669"/>
    <property type="project" value="TreeGrafter"/>
</dbReference>
<dbReference type="PATRIC" id="fig|1408189.4.peg.1359"/>
<dbReference type="AlphaFoldDB" id="A0A0K2H182"/>
<dbReference type="PANTHER" id="PTHR11839:SF31">
    <property type="entry name" value="ADP-RIBOSE PYROPHOSPHATASE"/>
    <property type="match status" value="1"/>
</dbReference>
<dbReference type="STRING" id="1408189.CLAC_06815"/>
<evidence type="ECO:0000313" key="4">
    <source>
        <dbReference type="Proteomes" id="UP000058446"/>
    </source>
</evidence>
<name>A0A0K2H182_9CORY</name>
<dbReference type="RefSeq" id="WP_053412242.1">
    <property type="nucleotide sequence ID" value="NZ_CP006841.1"/>
</dbReference>
<dbReference type="KEGG" id="clw:CLAC_06815"/>
<dbReference type="EMBL" id="CP006841">
    <property type="protein sequence ID" value="ALA67491.1"/>
    <property type="molecule type" value="Genomic_DNA"/>
</dbReference>
<gene>
    <name evidence="3" type="ORF">CLAC_06815</name>
</gene>
<evidence type="ECO:0000259" key="2">
    <source>
        <dbReference type="PROSITE" id="PS51462"/>
    </source>
</evidence>
<dbReference type="Proteomes" id="UP000058446">
    <property type="component" value="Chromosome"/>
</dbReference>
<reference evidence="3 4" key="1">
    <citation type="submission" date="2013-10" db="EMBL/GenBank/DDBJ databases">
        <title>Complete genome sequence of Corynebacterium lactis DSM 45799(T), isolated from raw cow milk.</title>
        <authorList>
            <person name="Ruckert C."/>
            <person name="Albersmeier A."/>
            <person name="Lipski A."/>
            <person name="Kalinowski J."/>
        </authorList>
    </citation>
    <scope>NUCLEOTIDE SEQUENCE [LARGE SCALE GENOMIC DNA]</scope>
    <source>
        <strain evidence="3 4">RW2-5</strain>
    </source>
</reference>
<dbReference type="PANTHER" id="PTHR11839">
    <property type="entry name" value="UDP/ADP-SUGAR PYROPHOSPHATASE"/>
    <property type="match status" value="1"/>
</dbReference>
<dbReference type="PROSITE" id="PS51462">
    <property type="entry name" value="NUDIX"/>
    <property type="match status" value="1"/>
</dbReference>
<dbReference type="GO" id="GO:0006753">
    <property type="term" value="P:nucleoside phosphate metabolic process"/>
    <property type="evidence" value="ECO:0007669"/>
    <property type="project" value="TreeGrafter"/>
</dbReference>
<organism evidence="3 4">
    <name type="scientific">Corynebacterium lactis RW2-5</name>
    <dbReference type="NCBI Taxonomy" id="1408189"/>
    <lineage>
        <taxon>Bacteria</taxon>
        <taxon>Bacillati</taxon>
        <taxon>Actinomycetota</taxon>
        <taxon>Actinomycetes</taxon>
        <taxon>Mycobacteriales</taxon>
        <taxon>Corynebacteriaceae</taxon>
        <taxon>Corynebacterium</taxon>
    </lineage>
</organism>
<dbReference type="GO" id="GO:0016787">
    <property type="term" value="F:hydrolase activity"/>
    <property type="evidence" value="ECO:0007669"/>
    <property type="project" value="UniProtKB-KW"/>
</dbReference>
<sequence length="235" mass="25834">MSKQAEQGTHDFEAVSTEILLEAPIMAVRRDKVRMPGGRIANREIVEHFGAVAVVAADEDGRICLLTQWRQAAGRRLIELPAGLLDFSDEDPLAAAQRELVEEAGLEAARWGVLTDMFTSPGFAEEAVRIYIARDLRTVVKPEADDEEADMTQQWVPIDEAMGRVMRGEVQNAIAISGISLAAQVLLHGVTPRSADEPFEMRPTRLARRREEQLGAGADLKRVRTQLVAPAGEVD</sequence>
<protein>
    <submittedName>
        <fullName evidence="3">ADP-ribose pyrophosphatase</fullName>
    </submittedName>
</protein>
<proteinExistence type="predicted"/>
<dbReference type="InterPro" id="IPR015797">
    <property type="entry name" value="NUDIX_hydrolase-like_dom_sf"/>
</dbReference>
<dbReference type="InterPro" id="IPR000086">
    <property type="entry name" value="NUDIX_hydrolase_dom"/>
</dbReference>
<dbReference type="Pfam" id="PF00293">
    <property type="entry name" value="NUDIX"/>
    <property type="match status" value="1"/>
</dbReference>